<dbReference type="Gene3D" id="3.30.720.220">
    <property type="match status" value="1"/>
</dbReference>
<sequence length="348" mass="39030">MAFAVLLLISFSVITLIVKSVWASTDFQKLISNTTACKDIDIVNTQTCFRCSKKELRAEVPVCSKTGYKQTVQCKDGTQFWRSCEITPDMDEKNFWIFWAVNIVIGLAAFVYVRRRQKTLDGILMEKINKQLASGQGSTPTVGKEVTSPSYDVNSTTISTTTTLAPEFNVRCPDNVECYKLGGECINCKYNKHCFYGKPNETSECQVKEEIRCIGQRKFNRTHECKYCYQLDKSNYSCDTTNASCQVINGKIQKYIAQCTVKDNVLCLGQRTFLKNLPCNWTSGYKWSTALILSITLGGFGVDRFYLGLWKEGIGKLFSFGGLGVWTLVDVILIAIGYVGPSDGSLYI</sequence>
<dbReference type="AlphaFoldDB" id="A0A8B6C017"/>
<comment type="caution">
    <text evidence="11">The sequence shown here is derived from an EMBL/GenBank/DDBJ whole genome shotgun (WGS) entry which is preliminary data.</text>
</comment>
<feature type="transmembrane region" description="Helical" evidence="8">
    <location>
        <begin position="95"/>
        <end position="113"/>
    </location>
</feature>
<keyword evidence="12" id="KW-1185">Reference proteome</keyword>
<feature type="domain" description="TM2" evidence="10">
    <location>
        <begin position="284"/>
        <end position="332"/>
    </location>
</feature>
<proteinExistence type="inferred from homology"/>
<keyword evidence="6 8" id="KW-0472">Membrane</keyword>
<evidence type="ECO:0000256" key="2">
    <source>
        <dbReference type="ARBA" id="ARBA00008284"/>
    </source>
</evidence>
<evidence type="ECO:0000256" key="8">
    <source>
        <dbReference type="SAM" id="Phobius"/>
    </source>
</evidence>
<dbReference type="OrthoDB" id="10257855at2759"/>
<comment type="similarity">
    <text evidence="2">Belongs to the TM2 family.</text>
</comment>
<keyword evidence="5 8" id="KW-1133">Transmembrane helix</keyword>
<dbReference type="PANTHER" id="PTHR21016">
    <property type="entry name" value="BETA-AMYLOID BINDING PROTEIN-RELATED"/>
    <property type="match status" value="1"/>
</dbReference>
<dbReference type="InterPro" id="IPR050932">
    <property type="entry name" value="TM2D1-3-like"/>
</dbReference>
<reference evidence="11" key="1">
    <citation type="submission" date="2018-11" db="EMBL/GenBank/DDBJ databases">
        <authorList>
            <person name="Alioto T."/>
            <person name="Alioto T."/>
        </authorList>
    </citation>
    <scope>NUCLEOTIDE SEQUENCE</scope>
</reference>
<dbReference type="SUPFAM" id="SSF57184">
    <property type="entry name" value="Growth factor receptor domain"/>
    <property type="match status" value="1"/>
</dbReference>
<keyword evidence="3 8" id="KW-0812">Transmembrane</keyword>
<evidence type="ECO:0000256" key="9">
    <source>
        <dbReference type="SAM" id="SignalP"/>
    </source>
</evidence>
<evidence type="ECO:0000313" key="12">
    <source>
        <dbReference type="Proteomes" id="UP000596742"/>
    </source>
</evidence>
<evidence type="ECO:0000256" key="4">
    <source>
        <dbReference type="ARBA" id="ARBA00022729"/>
    </source>
</evidence>
<dbReference type="Proteomes" id="UP000596742">
    <property type="component" value="Unassembled WGS sequence"/>
</dbReference>
<keyword evidence="4 9" id="KW-0732">Signal</keyword>
<feature type="signal peptide" evidence="9">
    <location>
        <begin position="1"/>
        <end position="23"/>
    </location>
</feature>
<dbReference type="InterPro" id="IPR007829">
    <property type="entry name" value="TM2"/>
</dbReference>
<dbReference type="InterPro" id="IPR009030">
    <property type="entry name" value="Growth_fac_rcpt_cys_sf"/>
</dbReference>
<dbReference type="PANTHER" id="PTHR21016:SF7">
    <property type="entry name" value="TM2 DOMAIN-CONTAINING PROTEIN 3"/>
    <property type="match status" value="1"/>
</dbReference>
<dbReference type="EMBL" id="UYJE01001020">
    <property type="protein sequence ID" value="VDH98536.1"/>
    <property type="molecule type" value="Genomic_DNA"/>
</dbReference>
<dbReference type="GO" id="GO:0016020">
    <property type="term" value="C:membrane"/>
    <property type="evidence" value="ECO:0007669"/>
    <property type="project" value="UniProtKB-SubCell"/>
</dbReference>
<evidence type="ECO:0000256" key="3">
    <source>
        <dbReference type="ARBA" id="ARBA00022692"/>
    </source>
</evidence>
<comment type="subcellular location">
    <subcellularLocation>
        <location evidence="1">Membrane</location>
        <topology evidence="1">Multi-pass membrane protein</topology>
    </subcellularLocation>
</comment>
<protein>
    <recommendedName>
        <fullName evidence="10">TM2 domain-containing protein</fullName>
    </recommendedName>
</protein>
<evidence type="ECO:0000259" key="10">
    <source>
        <dbReference type="Pfam" id="PF05154"/>
    </source>
</evidence>
<accession>A0A8B6C017</accession>
<evidence type="ECO:0000256" key="7">
    <source>
        <dbReference type="ARBA" id="ARBA00023180"/>
    </source>
</evidence>
<organism evidence="11 12">
    <name type="scientific">Mytilus galloprovincialis</name>
    <name type="common">Mediterranean mussel</name>
    <dbReference type="NCBI Taxonomy" id="29158"/>
    <lineage>
        <taxon>Eukaryota</taxon>
        <taxon>Metazoa</taxon>
        <taxon>Spiralia</taxon>
        <taxon>Lophotrochozoa</taxon>
        <taxon>Mollusca</taxon>
        <taxon>Bivalvia</taxon>
        <taxon>Autobranchia</taxon>
        <taxon>Pteriomorphia</taxon>
        <taxon>Mytilida</taxon>
        <taxon>Mytiloidea</taxon>
        <taxon>Mytilidae</taxon>
        <taxon>Mytilinae</taxon>
        <taxon>Mytilus</taxon>
    </lineage>
</organism>
<evidence type="ECO:0000256" key="6">
    <source>
        <dbReference type="ARBA" id="ARBA00023136"/>
    </source>
</evidence>
<name>A0A8B6C017_MYTGA</name>
<keyword evidence="7" id="KW-0325">Glycoprotein</keyword>
<evidence type="ECO:0000256" key="5">
    <source>
        <dbReference type="ARBA" id="ARBA00022989"/>
    </source>
</evidence>
<dbReference type="InterPro" id="IPR008657">
    <property type="entry name" value="JTB"/>
</dbReference>
<evidence type="ECO:0000313" key="11">
    <source>
        <dbReference type="EMBL" id="VDH98536.1"/>
    </source>
</evidence>
<feature type="transmembrane region" description="Helical" evidence="8">
    <location>
        <begin position="317"/>
        <end position="339"/>
    </location>
</feature>
<feature type="chain" id="PRO_5032988578" description="TM2 domain-containing protein" evidence="9">
    <location>
        <begin position="24"/>
        <end position="348"/>
    </location>
</feature>
<dbReference type="Pfam" id="PF05154">
    <property type="entry name" value="TM2"/>
    <property type="match status" value="1"/>
</dbReference>
<dbReference type="Pfam" id="PF05439">
    <property type="entry name" value="JTB"/>
    <property type="match status" value="1"/>
</dbReference>
<evidence type="ECO:0000256" key="1">
    <source>
        <dbReference type="ARBA" id="ARBA00004141"/>
    </source>
</evidence>
<gene>
    <name evidence="11" type="ORF">MGAL_10B004097</name>
</gene>